<dbReference type="AlphaFoldDB" id="A0A0E9PB00"/>
<accession>A0A0E9PB00</accession>
<dbReference type="EMBL" id="GBXM01107130">
    <property type="protein sequence ID" value="JAH01447.1"/>
    <property type="molecule type" value="Transcribed_RNA"/>
</dbReference>
<organism evidence="1">
    <name type="scientific">Anguilla anguilla</name>
    <name type="common">European freshwater eel</name>
    <name type="synonym">Muraena anguilla</name>
    <dbReference type="NCBI Taxonomy" id="7936"/>
    <lineage>
        <taxon>Eukaryota</taxon>
        <taxon>Metazoa</taxon>
        <taxon>Chordata</taxon>
        <taxon>Craniata</taxon>
        <taxon>Vertebrata</taxon>
        <taxon>Euteleostomi</taxon>
        <taxon>Actinopterygii</taxon>
        <taxon>Neopterygii</taxon>
        <taxon>Teleostei</taxon>
        <taxon>Anguilliformes</taxon>
        <taxon>Anguillidae</taxon>
        <taxon>Anguilla</taxon>
    </lineage>
</organism>
<proteinExistence type="predicted"/>
<reference evidence="1" key="1">
    <citation type="submission" date="2014-11" db="EMBL/GenBank/DDBJ databases">
        <authorList>
            <person name="Amaro Gonzalez C."/>
        </authorList>
    </citation>
    <scope>NUCLEOTIDE SEQUENCE</scope>
</reference>
<evidence type="ECO:0000313" key="1">
    <source>
        <dbReference type="EMBL" id="JAH01447.1"/>
    </source>
</evidence>
<name>A0A0E9PB00_ANGAN</name>
<reference evidence="1" key="2">
    <citation type="journal article" date="2015" name="Fish Shellfish Immunol.">
        <title>Early steps in the European eel (Anguilla anguilla)-Vibrio vulnificus interaction in the gills: Role of the RtxA13 toxin.</title>
        <authorList>
            <person name="Callol A."/>
            <person name="Pajuelo D."/>
            <person name="Ebbesson L."/>
            <person name="Teles M."/>
            <person name="MacKenzie S."/>
            <person name="Amaro C."/>
        </authorList>
    </citation>
    <scope>NUCLEOTIDE SEQUENCE</scope>
</reference>
<sequence>MAKSSNCSVFGPHFPEIQPVSPV</sequence>
<protein>
    <submittedName>
        <fullName evidence="1">Uncharacterized protein</fullName>
    </submittedName>
</protein>